<dbReference type="SUPFAM" id="SSF74653">
    <property type="entry name" value="TolA/TonB C-terminal domain"/>
    <property type="match status" value="1"/>
</dbReference>
<reference evidence="13 14" key="1">
    <citation type="submission" date="2020-04" db="EMBL/GenBank/DDBJ databases">
        <title>Hymenobacter polaris sp. nov., isolated from Arctic soil.</title>
        <authorList>
            <person name="Dahal R.H."/>
        </authorList>
    </citation>
    <scope>NUCLEOTIDE SEQUENCE [LARGE SCALE GENOMIC DNA]</scope>
    <source>
        <strain evidence="13 14">RP-2-7</strain>
    </source>
</reference>
<keyword evidence="3" id="KW-0813">Transport</keyword>
<dbReference type="RefSeq" id="WP_169531452.1">
    <property type="nucleotide sequence ID" value="NZ_JABBGH010000002.1"/>
</dbReference>
<evidence type="ECO:0000313" key="14">
    <source>
        <dbReference type="Proteomes" id="UP000559626"/>
    </source>
</evidence>
<evidence type="ECO:0000256" key="11">
    <source>
        <dbReference type="SAM" id="Phobius"/>
    </source>
</evidence>
<proteinExistence type="inferred from homology"/>
<comment type="subcellular location">
    <subcellularLocation>
        <location evidence="1">Cell inner membrane</location>
        <topology evidence="1">Single-pass membrane protein</topology>
        <orientation evidence="1">Periplasmic side</orientation>
    </subcellularLocation>
</comment>
<keyword evidence="7" id="KW-0653">Protein transport</keyword>
<evidence type="ECO:0000256" key="10">
    <source>
        <dbReference type="SAM" id="MobiDB-lite"/>
    </source>
</evidence>
<evidence type="ECO:0000256" key="8">
    <source>
        <dbReference type="ARBA" id="ARBA00022989"/>
    </source>
</evidence>
<name>A0A7Y0FMH5_9BACT</name>
<dbReference type="GO" id="GO:0015891">
    <property type="term" value="P:siderophore transport"/>
    <property type="evidence" value="ECO:0007669"/>
    <property type="project" value="InterPro"/>
</dbReference>
<dbReference type="InterPro" id="IPR051045">
    <property type="entry name" value="TonB-dependent_transducer"/>
</dbReference>
<organism evidence="13 14">
    <name type="scientific">Hymenobacter polaris</name>
    <dbReference type="NCBI Taxonomy" id="2682546"/>
    <lineage>
        <taxon>Bacteria</taxon>
        <taxon>Pseudomonadati</taxon>
        <taxon>Bacteroidota</taxon>
        <taxon>Cytophagia</taxon>
        <taxon>Cytophagales</taxon>
        <taxon>Hymenobacteraceae</taxon>
        <taxon>Hymenobacter</taxon>
    </lineage>
</organism>
<dbReference type="Gene3D" id="3.30.1150.10">
    <property type="match status" value="1"/>
</dbReference>
<dbReference type="InterPro" id="IPR037682">
    <property type="entry name" value="TonB_C"/>
</dbReference>
<evidence type="ECO:0000256" key="4">
    <source>
        <dbReference type="ARBA" id="ARBA00022475"/>
    </source>
</evidence>
<feature type="domain" description="TonB C-terminal" evidence="12">
    <location>
        <begin position="180"/>
        <end position="270"/>
    </location>
</feature>
<keyword evidence="14" id="KW-1185">Reference proteome</keyword>
<dbReference type="NCBIfam" id="TIGR01352">
    <property type="entry name" value="tonB_Cterm"/>
    <property type="match status" value="1"/>
</dbReference>
<dbReference type="PROSITE" id="PS52015">
    <property type="entry name" value="TONB_CTD"/>
    <property type="match status" value="1"/>
</dbReference>
<keyword evidence="8 11" id="KW-1133">Transmembrane helix</keyword>
<dbReference type="PRINTS" id="PR01374">
    <property type="entry name" value="TONBPROTEIN"/>
</dbReference>
<dbReference type="GO" id="GO:0031992">
    <property type="term" value="F:energy transducer activity"/>
    <property type="evidence" value="ECO:0007669"/>
    <property type="project" value="InterPro"/>
</dbReference>
<dbReference type="EMBL" id="JABBGH010000002">
    <property type="protein sequence ID" value="NML65862.1"/>
    <property type="molecule type" value="Genomic_DNA"/>
</dbReference>
<evidence type="ECO:0000256" key="7">
    <source>
        <dbReference type="ARBA" id="ARBA00022927"/>
    </source>
</evidence>
<dbReference type="InterPro" id="IPR003538">
    <property type="entry name" value="TonB"/>
</dbReference>
<dbReference type="PANTHER" id="PTHR33446">
    <property type="entry name" value="PROTEIN TONB-RELATED"/>
    <property type="match status" value="1"/>
</dbReference>
<evidence type="ECO:0000256" key="6">
    <source>
        <dbReference type="ARBA" id="ARBA00022692"/>
    </source>
</evidence>
<evidence type="ECO:0000256" key="3">
    <source>
        <dbReference type="ARBA" id="ARBA00022448"/>
    </source>
</evidence>
<comment type="similarity">
    <text evidence="2">Belongs to the TonB family.</text>
</comment>
<protein>
    <submittedName>
        <fullName evidence="13">Energy transducer TonB</fullName>
    </submittedName>
</protein>
<dbReference type="AlphaFoldDB" id="A0A7Y0FMH5"/>
<keyword evidence="5" id="KW-0997">Cell inner membrane</keyword>
<evidence type="ECO:0000256" key="1">
    <source>
        <dbReference type="ARBA" id="ARBA00004383"/>
    </source>
</evidence>
<evidence type="ECO:0000256" key="9">
    <source>
        <dbReference type="ARBA" id="ARBA00023136"/>
    </source>
</evidence>
<feature type="transmembrane region" description="Helical" evidence="11">
    <location>
        <begin position="33"/>
        <end position="54"/>
    </location>
</feature>
<keyword evidence="6 11" id="KW-0812">Transmembrane</keyword>
<feature type="compositionally biased region" description="Low complexity" evidence="10">
    <location>
        <begin position="129"/>
        <end position="161"/>
    </location>
</feature>
<dbReference type="GO" id="GO:0030288">
    <property type="term" value="C:outer membrane-bounded periplasmic space"/>
    <property type="evidence" value="ECO:0007669"/>
    <property type="project" value="InterPro"/>
</dbReference>
<dbReference type="Pfam" id="PF03544">
    <property type="entry name" value="TonB_C"/>
    <property type="match status" value="1"/>
</dbReference>
<evidence type="ECO:0000259" key="12">
    <source>
        <dbReference type="PROSITE" id="PS52015"/>
    </source>
</evidence>
<comment type="caution">
    <text evidence="13">The sequence shown here is derived from an EMBL/GenBank/DDBJ whole genome shotgun (WGS) entry which is preliminary data.</text>
</comment>
<evidence type="ECO:0000313" key="13">
    <source>
        <dbReference type="EMBL" id="NML65862.1"/>
    </source>
</evidence>
<evidence type="ECO:0000256" key="5">
    <source>
        <dbReference type="ARBA" id="ARBA00022519"/>
    </source>
</evidence>
<keyword evidence="4" id="KW-1003">Cell membrane</keyword>
<dbReference type="GO" id="GO:0055085">
    <property type="term" value="P:transmembrane transport"/>
    <property type="evidence" value="ECO:0007669"/>
    <property type="project" value="InterPro"/>
</dbReference>
<dbReference type="GO" id="GO:0015031">
    <property type="term" value="P:protein transport"/>
    <property type="evidence" value="ECO:0007669"/>
    <property type="project" value="UniProtKB-KW"/>
</dbReference>
<dbReference type="GO" id="GO:0098797">
    <property type="term" value="C:plasma membrane protein complex"/>
    <property type="evidence" value="ECO:0007669"/>
    <property type="project" value="TreeGrafter"/>
</dbReference>
<dbReference type="InterPro" id="IPR006260">
    <property type="entry name" value="TonB/TolA_C"/>
</dbReference>
<accession>A0A7Y0FMH5</accession>
<evidence type="ECO:0000256" key="2">
    <source>
        <dbReference type="ARBA" id="ARBA00006555"/>
    </source>
</evidence>
<sequence>MHLLTASLDDIVFEGRNQAYGAYQLRQQYRSNLASAGGITLGVCMLLMGSWLAWPATRPKPLVENHVIVETMVLPPTVVEPPKQAALAPAHAPLPPRTHPAPAQPTVVAKDNLVPPPPKPALTQEIDLDGLTGPTTTGPTDPLATGPATSTTIGGPGTEAGPPATSETFTFVEKMPEFAGGQAALLRYLRDHLRYPSQALREQAEGRVFMSFVVRADGTIADVTVLKGLGFGLDEEALRVVRQMPAWMPGYQAQHAVAVRFTLPITFNIQ</sequence>
<dbReference type="PANTHER" id="PTHR33446:SF2">
    <property type="entry name" value="PROTEIN TONB"/>
    <property type="match status" value="1"/>
</dbReference>
<feature type="region of interest" description="Disordered" evidence="10">
    <location>
        <begin position="124"/>
        <end position="161"/>
    </location>
</feature>
<gene>
    <name evidence="13" type="ORF">HHL22_11665</name>
</gene>
<dbReference type="Proteomes" id="UP000559626">
    <property type="component" value="Unassembled WGS sequence"/>
</dbReference>
<keyword evidence="9 11" id="KW-0472">Membrane</keyword>